<protein>
    <recommendedName>
        <fullName evidence="4">F-box domain-containing protein</fullName>
    </recommendedName>
</protein>
<feature type="region of interest" description="Disordered" evidence="1">
    <location>
        <begin position="1"/>
        <end position="103"/>
    </location>
</feature>
<keyword evidence="3" id="KW-1185">Reference proteome</keyword>
<feature type="non-terminal residue" evidence="2">
    <location>
        <position position="198"/>
    </location>
</feature>
<name>A0AAD3HTC6_9CHLO</name>
<evidence type="ECO:0000313" key="2">
    <source>
        <dbReference type="EMBL" id="GFR52221.1"/>
    </source>
</evidence>
<dbReference type="EMBL" id="BMAR01000059">
    <property type="protein sequence ID" value="GFR52221.1"/>
    <property type="molecule type" value="Genomic_DNA"/>
</dbReference>
<dbReference type="InterPro" id="IPR036047">
    <property type="entry name" value="F-box-like_dom_sf"/>
</dbReference>
<proteinExistence type="predicted"/>
<feature type="compositionally biased region" description="Low complexity" evidence="1">
    <location>
        <begin position="11"/>
        <end position="22"/>
    </location>
</feature>
<reference evidence="2 3" key="1">
    <citation type="journal article" date="2021" name="Sci. Rep.">
        <title>Genome sequencing of the multicellular alga Astrephomene provides insights into convergent evolution of germ-soma differentiation.</title>
        <authorList>
            <person name="Yamashita S."/>
            <person name="Yamamoto K."/>
            <person name="Matsuzaki R."/>
            <person name="Suzuki S."/>
            <person name="Yamaguchi H."/>
            <person name="Hirooka S."/>
            <person name="Minakuchi Y."/>
            <person name="Miyagishima S."/>
            <person name="Kawachi M."/>
            <person name="Toyoda A."/>
            <person name="Nozaki H."/>
        </authorList>
    </citation>
    <scope>NUCLEOTIDE SEQUENCE [LARGE SCALE GENOMIC DNA]</scope>
    <source>
        <strain evidence="2 3">NIES-4017</strain>
    </source>
</reference>
<organism evidence="2 3">
    <name type="scientific">Astrephomene gubernaculifera</name>
    <dbReference type="NCBI Taxonomy" id="47775"/>
    <lineage>
        <taxon>Eukaryota</taxon>
        <taxon>Viridiplantae</taxon>
        <taxon>Chlorophyta</taxon>
        <taxon>core chlorophytes</taxon>
        <taxon>Chlorophyceae</taxon>
        <taxon>CS clade</taxon>
        <taxon>Chlamydomonadales</taxon>
        <taxon>Astrephomenaceae</taxon>
        <taxon>Astrephomene</taxon>
    </lineage>
</organism>
<gene>
    <name evidence="2" type="ORF">Agub_g14671</name>
</gene>
<comment type="caution">
    <text evidence="2">The sequence shown here is derived from an EMBL/GenBank/DDBJ whole genome shotgun (WGS) entry which is preliminary data.</text>
</comment>
<feature type="compositionally biased region" description="Basic residues" evidence="1">
    <location>
        <begin position="1"/>
        <end position="10"/>
    </location>
</feature>
<sequence>MQGAGRKRRASAGAGSKAQQGSKKQKRSKSDAAALPATKKRRSAPEPPKGSGPGHATPYNLRTRSSMPAAGTVATGTTDNSQPSSAPTKGLPSSVRPRNPNTKATWNELPAEVLKVICQQLDASSVLSARSVTAGMRDACSGVPVQLRFTLPMQSSPWMPVQLEAWDRRINGVAGLLGNGKMRSSELQLRMEGAAVWK</sequence>
<evidence type="ECO:0000256" key="1">
    <source>
        <dbReference type="SAM" id="MobiDB-lite"/>
    </source>
</evidence>
<evidence type="ECO:0008006" key="4">
    <source>
        <dbReference type="Google" id="ProtNLM"/>
    </source>
</evidence>
<dbReference type="Proteomes" id="UP001054857">
    <property type="component" value="Unassembled WGS sequence"/>
</dbReference>
<accession>A0AAD3HTC6</accession>
<dbReference type="SUPFAM" id="SSF81383">
    <property type="entry name" value="F-box domain"/>
    <property type="match status" value="1"/>
</dbReference>
<dbReference type="AlphaFoldDB" id="A0AAD3HTC6"/>
<feature type="compositionally biased region" description="Polar residues" evidence="1">
    <location>
        <begin position="74"/>
        <end position="87"/>
    </location>
</feature>
<evidence type="ECO:0000313" key="3">
    <source>
        <dbReference type="Proteomes" id="UP001054857"/>
    </source>
</evidence>